<dbReference type="AlphaFoldDB" id="A0A7H2BGV1"/>
<name>A0A7H2BGV1_9MICC</name>
<gene>
    <name evidence="2" type="ORF">IDM49_08255</name>
</gene>
<proteinExistence type="predicted"/>
<dbReference type="KEGG" id="rter:IDM49_08255"/>
<dbReference type="EMBL" id="CP061539">
    <property type="protein sequence ID" value="QNV38897.1"/>
    <property type="molecule type" value="Genomic_DNA"/>
</dbReference>
<keyword evidence="1" id="KW-0812">Transmembrane</keyword>
<reference evidence="2 3" key="1">
    <citation type="submission" date="2020-09" db="EMBL/GenBank/DDBJ databases">
        <title>Investigation of environmental microbes.</title>
        <authorList>
            <person name="Ou Y."/>
            <person name="Kang Q."/>
        </authorList>
    </citation>
    <scope>NUCLEOTIDE SEQUENCE [LARGE SCALE GENOMIC DNA]</scope>
    <source>
        <strain evidence="2 3">KJZ-14</strain>
    </source>
</reference>
<evidence type="ECO:0000313" key="2">
    <source>
        <dbReference type="EMBL" id="QNV38897.1"/>
    </source>
</evidence>
<dbReference type="InterPro" id="IPR011990">
    <property type="entry name" value="TPR-like_helical_dom_sf"/>
</dbReference>
<keyword evidence="3" id="KW-1185">Reference proteome</keyword>
<sequence length="167" mass="18019">MACVGVFAFVEGSGKTKTFAGIVIALLVLYLGVTAQRGVLLLTSGSLVGIVLGLSLVVLPIVGAWAMVREIIFGARIQSMADEMAASGELPHDNYQRTAAGRINRADADAQFATYQRAVEEHPERWQNWFNLSLAYDASGDRKRARSAMRDAISLKAGKIPAHLKES</sequence>
<accession>A0A7H2BGV1</accession>
<feature type="transmembrane region" description="Helical" evidence="1">
    <location>
        <begin position="47"/>
        <end position="68"/>
    </location>
</feature>
<protein>
    <submittedName>
        <fullName evidence="2">Uncharacterized protein</fullName>
    </submittedName>
</protein>
<keyword evidence="1" id="KW-0472">Membrane</keyword>
<evidence type="ECO:0000313" key="3">
    <source>
        <dbReference type="Proteomes" id="UP000516404"/>
    </source>
</evidence>
<keyword evidence="1" id="KW-1133">Transmembrane helix</keyword>
<evidence type="ECO:0000256" key="1">
    <source>
        <dbReference type="SAM" id="Phobius"/>
    </source>
</evidence>
<feature type="transmembrane region" description="Helical" evidence="1">
    <location>
        <begin position="18"/>
        <end position="35"/>
    </location>
</feature>
<dbReference type="SUPFAM" id="SSF48452">
    <property type="entry name" value="TPR-like"/>
    <property type="match status" value="1"/>
</dbReference>
<dbReference type="Proteomes" id="UP000516404">
    <property type="component" value="Chromosome"/>
</dbReference>
<organism evidence="2 3">
    <name type="scientific">Rothia terrae</name>
    <dbReference type="NCBI Taxonomy" id="396015"/>
    <lineage>
        <taxon>Bacteria</taxon>
        <taxon>Bacillati</taxon>
        <taxon>Actinomycetota</taxon>
        <taxon>Actinomycetes</taxon>
        <taxon>Micrococcales</taxon>
        <taxon>Micrococcaceae</taxon>
        <taxon>Rothia</taxon>
    </lineage>
</organism>
<dbReference type="Gene3D" id="1.25.40.10">
    <property type="entry name" value="Tetratricopeptide repeat domain"/>
    <property type="match status" value="1"/>
</dbReference>